<protein>
    <submittedName>
        <fullName evidence="1">Uncharacterized protein</fullName>
    </submittedName>
</protein>
<dbReference type="PANTHER" id="PTHR24274:SF1">
    <property type="entry name" value="CILIA- AND FLAGELLA-ASSOCIATED PROTEIN 161"/>
    <property type="match status" value="1"/>
</dbReference>
<dbReference type="GO" id="GO:0060271">
    <property type="term" value="P:cilium assembly"/>
    <property type="evidence" value="ECO:0007669"/>
    <property type="project" value="TreeGrafter"/>
</dbReference>
<dbReference type="GO" id="GO:0031514">
    <property type="term" value="C:motile cilium"/>
    <property type="evidence" value="ECO:0007669"/>
    <property type="project" value="TreeGrafter"/>
</dbReference>
<dbReference type="Pfam" id="PF24569">
    <property type="entry name" value="CFAP161"/>
    <property type="match status" value="2"/>
</dbReference>
<dbReference type="Proteomes" id="UP001353858">
    <property type="component" value="Unassembled WGS sequence"/>
</dbReference>
<dbReference type="InterPro" id="IPR055325">
    <property type="entry name" value="CF161"/>
</dbReference>
<comment type="caution">
    <text evidence="1">The sequence shown here is derived from an EMBL/GenBank/DDBJ whole genome shotgun (WGS) entry which is preliminary data.</text>
</comment>
<evidence type="ECO:0000313" key="2">
    <source>
        <dbReference type="Proteomes" id="UP001353858"/>
    </source>
</evidence>
<dbReference type="EMBL" id="JARPUR010000005">
    <property type="protein sequence ID" value="KAK4876278.1"/>
    <property type="molecule type" value="Genomic_DNA"/>
</dbReference>
<evidence type="ECO:0000313" key="1">
    <source>
        <dbReference type="EMBL" id="KAK4876278.1"/>
    </source>
</evidence>
<reference evidence="2" key="1">
    <citation type="submission" date="2023-01" db="EMBL/GenBank/DDBJ databases">
        <title>Key to firefly adult light organ development and bioluminescence: homeobox transcription factors regulate luciferase expression and transportation to peroxisome.</title>
        <authorList>
            <person name="Fu X."/>
        </authorList>
    </citation>
    <scope>NUCLEOTIDE SEQUENCE [LARGE SCALE GENOMIC DNA]</scope>
</reference>
<gene>
    <name evidence="1" type="ORF">RN001_012700</name>
</gene>
<keyword evidence="2" id="KW-1185">Reference proteome</keyword>
<dbReference type="AlphaFoldDB" id="A0AAN7P5Q8"/>
<proteinExistence type="predicted"/>
<sequence>MHCREVVDSPEILLNQQEKAEAAKSRPVYSAPVKIINWNEDLFLAEEKERVASYKRDHCHLLIQKTRKMFKNLLRGVNLMRETPFVTYGANYQIQACDLPNQINPETGTRASFGLCLSALMNERDIDMGTHFLHGCGLSLSPDKAPCVRNTFVFVGCDGQSDGQVVYYGDDVLIRICETGIDGHLFVQCENSTFDDFGGHLSLRLTQSPDFYCRFKIFHWDPTYRYETSGSGFPPNNRVIIQHSASGRNLAGEYTHWIPTFFGAECVVSCHTYRNTSKMETAENFWKIISQKEPDKNLYVRAAKGEDIPVDLLT</sequence>
<dbReference type="PANTHER" id="PTHR24274">
    <property type="entry name" value="CILIA- AND FLAGELLA-ASSOCIATED PROTEIN 161"/>
    <property type="match status" value="1"/>
</dbReference>
<accession>A0AAN7P5Q8</accession>
<organism evidence="1 2">
    <name type="scientific">Aquatica leii</name>
    <dbReference type="NCBI Taxonomy" id="1421715"/>
    <lineage>
        <taxon>Eukaryota</taxon>
        <taxon>Metazoa</taxon>
        <taxon>Ecdysozoa</taxon>
        <taxon>Arthropoda</taxon>
        <taxon>Hexapoda</taxon>
        <taxon>Insecta</taxon>
        <taxon>Pterygota</taxon>
        <taxon>Neoptera</taxon>
        <taxon>Endopterygota</taxon>
        <taxon>Coleoptera</taxon>
        <taxon>Polyphaga</taxon>
        <taxon>Elateriformia</taxon>
        <taxon>Elateroidea</taxon>
        <taxon>Lampyridae</taxon>
        <taxon>Luciolinae</taxon>
        <taxon>Aquatica</taxon>
    </lineage>
</organism>
<name>A0AAN7P5Q8_9COLE</name>